<dbReference type="Pfam" id="PF00588">
    <property type="entry name" value="SpoU_methylase"/>
    <property type="match status" value="1"/>
</dbReference>
<feature type="domain" description="tRNA/rRNA methyltransferase SpoU type" evidence="4">
    <location>
        <begin position="1091"/>
        <end position="1261"/>
    </location>
</feature>
<dbReference type="CDD" id="cd18091">
    <property type="entry name" value="SpoU-like_TRM3-like"/>
    <property type="match status" value="1"/>
</dbReference>
<dbReference type="OrthoDB" id="241340at2759"/>
<dbReference type="InterPro" id="IPR001537">
    <property type="entry name" value="SpoU_MeTrfase"/>
</dbReference>
<dbReference type="InterPro" id="IPR044748">
    <property type="entry name" value="Trm3/TARBP1_C"/>
</dbReference>
<dbReference type="InterPro" id="IPR029028">
    <property type="entry name" value="Alpha/beta_knot_MTases"/>
</dbReference>
<protein>
    <recommendedName>
        <fullName evidence="4">tRNA/rRNA methyltransferase SpoU type domain-containing protein</fullName>
    </recommendedName>
</protein>
<dbReference type="GO" id="GO:0003723">
    <property type="term" value="F:RNA binding"/>
    <property type="evidence" value="ECO:0007669"/>
    <property type="project" value="InterPro"/>
</dbReference>
<dbReference type="GO" id="GO:0016423">
    <property type="term" value="F:tRNA (guanine) methyltransferase activity"/>
    <property type="evidence" value="ECO:0007669"/>
    <property type="project" value="InterPro"/>
</dbReference>
<feature type="region of interest" description="Disordered" evidence="3">
    <location>
        <begin position="1030"/>
        <end position="1064"/>
    </location>
</feature>
<keyword evidence="6" id="KW-1185">Reference proteome</keyword>
<dbReference type="PANTHER" id="PTHR12029">
    <property type="entry name" value="RNA METHYLTRANSFERASE"/>
    <property type="match status" value="1"/>
</dbReference>
<organism evidence="5 6">
    <name type="scientific">Amniculicola lignicola CBS 123094</name>
    <dbReference type="NCBI Taxonomy" id="1392246"/>
    <lineage>
        <taxon>Eukaryota</taxon>
        <taxon>Fungi</taxon>
        <taxon>Dikarya</taxon>
        <taxon>Ascomycota</taxon>
        <taxon>Pezizomycotina</taxon>
        <taxon>Dothideomycetes</taxon>
        <taxon>Pleosporomycetidae</taxon>
        <taxon>Pleosporales</taxon>
        <taxon>Amniculicolaceae</taxon>
        <taxon>Amniculicola</taxon>
    </lineage>
</organism>
<feature type="compositionally biased region" description="Polar residues" evidence="3">
    <location>
        <begin position="1030"/>
        <end position="1043"/>
    </location>
</feature>
<dbReference type="InterPro" id="IPR029026">
    <property type="entry name" value="tRNA_m1G_MTases_N"/>
</dbReference>
<evidence type="ECO:0000259" key="4">
    <source>
        <dbReference type="Pfam" id="PF00588"/>
    </source>
</evidence>
<reference evidence="5" key="1">
    <citation type="journal article" date="2020" name="Stud. Mycol.">
        <title>101 Dothideomycetes genomes: a test case for predicting lifestyles and emergence of pathogens.</title>
        <authorList>
            <person name="Haridas S."/>
            <person name="Albert R."/>
            <person name="Binder M."/>
            <person name="Bloem J."/>
            <person name="Labutti K."/>
            <person name="Salamov A."/>
            <person name="Andreopoulos B."/>
            <person name="Baker S."/>
            <person name="Barry K."/>
            <person name="Bills G."/>
            <person name="Bluhm B."/>
            <person name="Cannon C."/>
            <person name="Castanera R."/>
            <person name="Culley D."/>
            <person name="Daum C."/>
            <person name="Ezra D."/>
            <person name="Gonzalez J."/>
            <person name="Henrissat B."/>
            <person name="Kuo A."/>
            <person name="Liang C."/>
            <person name="Lipzen A."/>
            <person name="Lutzoni F."/>
            <person name="Magnuson J."/>
            <person name="Mondo S."/>
            <person name="Nolan M."/>
            <person name="Ohm R."/>
            <person name="Pangilinan J."/>
            <person name="Park H.-J."/>
            <person name="Ramirez L."/>
            <person name="Alfaro M."/>
            <person name="Sun H."/>
            <person name="Tritt A."/>
            <person name="Yoshinaga Y."/>
            <person name="Zwiers L.-H."/>
            <person name="Turgeon B."/>
            <person name="Goodwin S."/>
            <person name="Spatafora J."/>
            <person name="Crous P."/>
            <person name="Grigoriev I."/>
        </authorList>
    </citation>
    <scope>NUCLEOTIDE SEQUENCE</scope>
    <source>
        <strain evidence="5">CBS 123094</strain>
    </source>
</reference>
<evidence type="ECO:0000256" key="3">
    <source>
        <dbReference type="SAM" id="MobiDB-lite"/>
    </source>
</evidence>
<feature type="region of interest" description="Disordered" evidence="3">
    <location>
        <begin position="1183"/>
        <end position="1209"/>
    </location>
</feature>
<proteinExistence type="predicted"/>
<dbReference type="SUPFAM" id="SSF75217">
    <property type="entry name" value="alpha/beta knot"/>
    <property type="match status" value="1"/>
</dbReference>
<evidence type="ECO:0000313" key="6">
    <source>
        <dbReference type="Proteomes" id="UP000799779"/>
    </source>
</evidence>
<name>A0A6A5W637_9PLEO</name>
<dbReference type="PANTHER" id="PTHR12029:SF11">
    <property type="entry name" value="METHYLTRANSFERASE TARBP1-RELATED"/>
    <property type="match status" value="1"/>
</dbReference>
<evidence type="ECO:0000256" key="1">
    <source>
        <dbReference type="ARBA" id="ARBA00022603"/>
    </source>
</evidence>
<sequence>MDDDILGELLTGGLQLSTTGAGRESLYEHFFAKLRHRKERQGILDLGLLRVCLRVLSESTQNAELCLLVLDEITLGSGDADGLCTLAKLCLGNVNFGKQLFHDVQLRLIKTHQLLIGRKKELDEGEQFVVDAEKATARRLLDFLKCSYWLPAETAHFISEDLFQTIVDFVALHNLAHTDFEELEHAAYDTISALLTLLEKPVMVLMSSESIPHLSSDVTNVGRILNYISAQLWTRLRTLDIHAFASKAGLLFRTWFQWISFAAANDIKLPALNNPQYWEILRLGLVDGFAEQRKYCLGILHQSLLLAREDIDTPCMKLAVNKRSDYQKQYEKYAILFEMIVLDRYANQVEACLPDLTNLLRPGSLISSGWVTALLSAALNSKIQEGSRKIVGRWYMEFVIEEKGPFIDHIDFLIEGFLPWATTGYLFTATLSSTPSCTVCSHGEALANVLTRFLTSTLEVSERRQLFNKIFKFIIDRRGKLFQYSTAYMLQGVVEASKSGPLLLSTEIDLILQVSRLTGLPEIASDLCTTYCNELCERSFSHLPEPRNLPGYEMLALKYQSLNADATGRSQDWLKRHMSVGTSNQSPLQVFLAALGASHHRLIRDNELMPACHEVVRILDAGSESVDSTELFTALEAIWEEADRQEFRRVVAFKLLPLFFHSVCLRLCMEETGESPLTSLLTRVMMQFQHLLEGRTYLLSLFVGSLRIACFGSPRIMSILPFEDFLVQFIERPPSPRKEFLFEAAAAESLQQYLPRCTYFSYYGKREWYGYACLIDILVRFPRDQIDVAERVLRRLLEPWTSQKPPIPIISKWKHAFQLQAMLLLSESCISDTNAVWFLEAFLTALKVEQWPRYRFLLEWIISRIYYKFPRLSSRILTDLSSADEALPALVSSYMKLAVLAVPHLNSEEFAVQLLVQLVTFGTSSKVHVRHEAQWSFPIVWAHAEVKNWTVILNDPAFQGLNAYIRGLKKFTEPIYSIRTISLDVVADFTLVNIFQGEYLQFDNPEKELVAYEDFQDLYDSSALGNAGSSNIPLGSPKNTSSRAPVFDTSSTGTPTSSEPTPLQTKSGFTASSLLPAFGPPSTQNQRPTTLILVASLIDNPTNLGGLSRIAESFGLEALYINDMRHVAVKDFKATSVTSHLHFPIKELRVGDVPAWLGSIKGEGYTVVGVEQTDRSGVLGEEKIEGDDAGSGGREGGLVKNVGGSSEGDGTLPRKCVLVLGSEKGGISAEVLRVVDRCVEIRTVGVTRSLNVQTAGGIAVYEWWREWGGR</sequence>
<dbReference type="AlphaFoldDB" id="A0A6A5W637"/>
<dbReference type="GO" id="GO:0030488">
    <property type="term" value="P:tRNA methylation"/>
    <property type="evidence" value="ECO:0007669"/>
    <property type="project" value="InterPro"/>
</dbReference>
<dbReference type="Gene3D" id="3.40.1280.10">
    <property type="match status" value="1"/>
</dbReference>
<accession>A0A6A5W637</accession>
<gene>
    <name evidence="5" type="ORF">P154DRAFT_525359</name>
</gene>
<evidence type="ECO:0000256" key="2">
    <source>
        <dbReference type="ARBA" id="ARBA00022679"/>
    </source>
</evidence>
<keyword evidence="1" id="KW-0489">Methyltransferase</keyword>
<evidence type="ECO:0000313" key="5">
    <source>
        <dbReference type="EMBL" id="KAF1996787.1"/>
    </source>
</evidence>
<feature type="compositionally biased region" description="Low complexity" evidence="3">
    <location>
        <begin position="1049"/>
        <end position="1062"/>
    </location>
</feature>
<keyword evidence="2" id="KW-0808">Transferase</keyword>
<dbReference type="Proteomes" id="UP000799779">
    <property type="component" value="Unassembled WGS sequence"/>
</dbReference>
<dbReference type="EMBL" id="ML977621">
    <property type="protein sequence ID" value="KAF1996787.1"/>
    <property type="molecule type" value="Genomic_DNA"/>
</dbReference>
<dbReference type="InterPro" id="IPR045330">
    <property type="entry name" value="TRM3/TARBP1"/>
</dbReference>